<keyword evidence="2" id="KW-1185">Reference proteome</keyword>
<gene>
    <name evidence="1" type="ORF">ACFQS1_11450</name>
</gene>
<evidence type="ECO:0000313" key="1">
    <source>
        <dbReference type="EMBL" id="MFC7274598.1"/>
    </source>
</evidence>
<organism evidence="1 2">
    <name type="scientific">Paractinoplanes rhizophilus</name>
    <dbReference type="NCBI Taxonomy" id="1416877"/>
    <lineage>
        <taxon>Bacteria</taxon>
        <taxon>Bacillati</taxon>
        <taxon>Actinomycetota</taxon>
        <taxon>Actinomycetes</taxon>
        <taxon>Micromonosporales</taxon>
        <taxon>Micromonosporaceae</taxon>
        <taxon>Paractinoplanes</taxon>
    </lineage>
</organism>
<sequence>MILIAGRMYYAVVHWTNGVILWTGTSEDHIAKHNVTPDEVEEVLYGRPRLRVPGRQSTYLVLGQTAAGRYLLIVTARSGEDQIYIVTARDMKENERRLFARKGR</sequence>
<accession>A0ABW2HN08</accession>
<comment type="caution">
    <text evidence="1">The sequence shown here is derived from an EMBL/GenBank/DDBJ whole genome shotgun (WGS) entry which is preliminary data.</text>
</comment>
<reference evidence="2" key="1">
    <citation type="journal article" date="2019" name="Int. J. Syst. Evol. Microbiol.">
        <title>The Global Catalogue of Microorganisms (GCM) 10K type strain sequencing project: providing services to taxonomists for standard genome sequencing and annotation.</title>
        <authorList>
            <consortium name="The Broad Institute Genomics Platform"/>
            <consortium name="The Broad Institute Genome Sequencing Center for Infectious Disease"/>
            <person name="Wu L."/>
            <person name="Ma J."/>
        </authorList>
    </citation>
    <scope>NUCLEOTIDE SEQUENCE [LARGE SCALE GENOMIC DNA]</scope>
    <source>
        <strain evidence="2">XZYJT-10</strain>
    </source>
</reference>
<evidence type="ECO:0000313" key="2">
    <source>
        <dbReference type="Proteomes" id="UP001596548"/>
    </source>
</evidence>
<dbReference type="InterPro" id="IPR038573">
    <property type="entry name" value="BrnT_sf"/>
</dbReference>
<dbReference type="Pfam" id="PF04365">
    <property type="entry name" value="BrnT_toxin"/>
    <property type="match status" value="1"/>
</dbReference>
<dbReference type="InterPro" id="IPR007460">
    <property type="entry name" value="BrnT_toxin"/>
</dbReference>
<proteinExistence type="predicted"/>
<dbReference type="RefSeq" id="WP_378966734.1">
    <property type="nucleotide sequence ID" value="NZ_JBHTBJ010000006.1"/>
</dbReference>
<dbReference type="Proteomes" id="UP001596548">
    <property type="component" value="Unassembled WGS sequence"/>
</dbReference>
<dbReference type="Gene3D" id="3.10.450.530">
    <property type="entry name" value="Ribonuclease toxin, BrnT, of type II toxin-antitoxin system"/>
    <property type="match status" value="1"/>
</dbReference>
<protein>
    <submittedName>
        <fullName evidence="1">BrnT family toxin</fullName>
    </submittedName>
</protein>
<dbReference type="EMBL" id="JBHTBJ010000006">
    <property type="protein sequence ID" value="MFC7274598.1"/>
    <property type="molecule type" value="Genomic_DNA"/>
</dbReference>
<name>A0ABW2HN08_9ACTN</name>